<accession>M0CNP0</accession>
<protein>
    <submittedName>
        <fullName evidence="1">Ion channel</fullName>
    </submittedName>
</protein>
<gene>
    <name evidence="1" type="ORF">C475_11510</name>
</gene>
<dbReference type="EMBL" id="AOIU01000028">
    <property type="protein sequence ID" value="ELZ24861.1"/>
    <property type="molecule type" value="Genomic_DNA"/>
</dbReference>
<evidence type="ECO:0000313" key="2">
    <source>
        <dbReference type="Proteomes" id="UP000011626"/>
    </source>
</evidence>
<keyword evidence="2" id="KW-1185">Reference proteome</keyword>
<evidence type="ECO:0000313" key="1">
    <source>
        <dbReference type="EMBL" id="ELZ24861.1"/>
    </source>
</evidence>
<dbReference type="AlphaFoldDB" id="M0CNP0"/>
<organism evidence="1 2">
    <name type="scientific">Halosimplex carlsbadense 2-9-1</name>
    <dbReference type="NCBI Taxonomy" id="797114"/>
    <lineage>
        <taxon>Archaea</taxon>
        <taxon>Methanobacteriati</taxon>
        <taxon>Methanobacteriota</taxon>
        <taxon>Stenosarchaea group</taxon>
        <taxon>Halobacteria</taxon>
        <taxon>Halobacteriales</taxon>
        <taxon>Haloarculaceae</taxon>
        <taxon>Halosimplex</taxon>
    </lineage>
</organism>
<dbReference type="Proteomes" id="UP000011626">
    <property type="component" value="Unassembled WGS sequence"/>
</dbReference>
<sequence length="63" mass="6715">MTVASILAAIILIPWQASEIVRAWTSDDTVPTTCPDCGLTGHDPDASHCKACGHVVYQESESD</sequence>
<proteinExistence type="predicted"/>
<dbReference type="eggNOG" id="arCOG01964">
    <property type="taxonomic scope" value="Archaea"/>
</dbReference>
<dbReference type="OrthoDB" id="56871at2157"/>
<name>M0CNP0_9EURY</name>
<reference evidence="1 2" key="1">
    <citation type="journal article" date="2014" name="PLoS Genet.">
        <title>Phylogenetically driven sequencing of extremely halophilic archaea reveals strategies for static and dynamic osmo-response.</title>
        <authorList>
            <person name="Becker E.A."/>
            <person name="Seitzer P.M."/>
            <person name="Tritt A."/>
            <person name="Larsen D."/>
            <person name="Krusor M."/>
            <person name="Yao A.I."/>
            <person name="Wu D."/>
            <person name="Madern D."/>
            <person name="Eisen J.A."/>
            <person name="Darling A.E."/>
            <person name="Facciotti M.T."/>
        </authorList>
    </citation>
    <scope>NUCLEOTIDE SEQUENCE [LARGE SCALE GENOMIC DNA]</scope>
    <source>
        <strain evidence="1 2">2-9-1</strain>
    </source>
</reference>
<comment type="caution">
    <text evidence="1">The sequence shown here is derived from an EMBL/GenBank/DDBJ whole genome shotgun (WGS) entry which is preliminary data.</text>
</comment>
<dbReference type="STRING" id="797114.C475_11510"/>